<evidence type="ECO:0000259" key="1">
    <source>
        <dbReference type="Pfam" id="PF20530"/>
    </source>
</evidence>
<dbReference type="RefSeq" id="WP_344665270.1">
    <property type="nucleotide sequence ID" value="NZ_BAAAQN010000008.1"/>
</dbReference>
<dbReference type="InterPro" id="IPR046633">
    <property type="entry name" value="DUF6745"/>
</dbReference>
<protein>
    <recommendedName>
        <fullName evidence="1">DUF6745 domain-containing protein</fullName>
    </recommendedName>
</protein>
<sequence length="434" mass="47121">MGSRISRLDDRTAALAAIRSEWLDLESATGPADRAEAEFGIALAYESAGLTPPHTVVWVPDPALGAVVAAVLANRGTRTSGRVWSEARQRGRRAASQVYTSRAFDQAEAATRFPAGAAARIETATRSAALGLAFASRSGNKSPAPRDPFMLQSEWRNMQAQIEASMSMWGQHAFWSHGRLDYRKRGVRLAMEAFGAPEKDLAQWLRYRTPQYLQVKECLDWAVGQRAHLEELALLDALSRLHADRAAFRPVDGVAAVARSAGWWWPFEDVAVASERPTVRTLDREGRLHAEDGPALAYPGGLAAHFWHGRVVPRWAVLEPTVARIAAEANVEVRRCAIEAMGWARFAEEAELTLLDECADPGNPGQWLGLHAVPGKVWGTPAHVLVCTNGSPDLDGGRHTFGLLVPVTVGSALGAAAWGYGLTAEEYAGLQRRA</sequence>
<comment type="caution">
    <text evidence="2">The sequence shown here is derived from an EMBL/GenBank/DDBJ whole genome shotgun (WGS) entry which is preliminary data.</text>
</comment>
<proteinExistence type="predicted"/>
<evidence type="ECO:0000313" key="2">
    <source>
        <dbReference type="EMBL" id="GAA2022784.1"/>
    </source>
</evidence>
<accession>A0ABN2TX02</accession>
<dbReference type="Proteomes" id="UP001500751">
    <property type="component" value="Unassembled WGS sequence"/>
</dbReference>
<evidence type="ECO:0000313" key="3">
    <source>
        <dbReference type="Proteomes" id="UP001500751"/>
    </source>
</evidence>
<name>A0ABN2TX02_9ACTN</name>
<feature type="domain" description="DUF6745" evidence="1">
    <location>
        <begin position="243"/>
        <end position="430"/>
    </location>
</feature>
<dbReference type="Pfam" id="PF20530">
    <property type="entry name" value="DUF6745"/>
    <property type="match status" value="1"/>
</dbReference>
<gene>
    <name evidence="2" type="ORF">GCM10009839_20330</name>
</gene>
<keyword evidence="3" id="KW-1185">Reference proteome</keyword>
<organism evidence="2 3">
    <name type="scientific">Catenulispora yoronensis</name>
    <dbReference type="NCBI Taxonomy" id="450799"/>
    <lineage>
        <taxon>Bacteria</taxon>
        <taxon>Bacillati</taxon>
        <taxon>Actinomycetota</taxon>
        <taxon>Actinomycetes</taxon>
        <taxon>Catenulisporales</taxon>
        <taxon>Catenulisporaceae</taxon>
        <taxon>Catenulispora</taxon>
    </lineage>
</organism>
<dbReference type="EMBL" id="BAAAQN010000008">
    <property type="protein sequence ID" value="GAA2022784.1"/>
    <property type="molecule type" value="Genomic_DNA"/>
</dbReference>
<reference evidence="3" key="1">
    <citation type="journal article" date="2019" name="Int. J. Syst. Evol. Microbiol.">
        <title>The Global Catalogue of Microorganisms (GCM) 10K type strain sequencing project: providing services to taxonomists for standard genome sequencing and annotation.</title>
        <authorList>
            <consortium name="The Broad Institute Genomics Platform"/>
            <consortium name="The Broad Institute Genome Sequencing Center for Infectious Disease"/>
            <person name="Wu L."/>
            <person name="Ma J."/>
        </authorList>
    </citation>
    <scope>NUCLEOTIDE SEQUENCE [LARGE SCALE GENOMIC DNA]</scope>
    <source>
        <strain evidence="3">JCM 16014</strain>
    </source>
</reference>